<dbReference type="Proteomes" id="UP000008148">
    <property type="component" value="Chromosome"/>
</dbReference>
<dbReference type="RefSeq" id="WP_012132758.1">
    <property type="nucleotide sequence ID" value="NC_009792.1"/>
</dbReference>
<feature type="transmembrane region" description="Helical" evidence="1">
    <location>
        <begin position="136"/>
        <end position="156"/>
    </location>
</feature>
<feature type="transmembrane region" description="Helical" evidence="1">
    <location>
        <begin position="67"/>
        <end position="90"/>
    </location>
</feature>
<dbReference type="KEGG" id="cko:CKO_01894"/>
<dbReference type="OrthoDB" id="7348755at2"/>
<dbReference type="GeneID" id="45135885"/>
<feature type="transmembrane region" description="Helical" evidence="1">
    <location>
        <begin position="42"/>
        <end position="61"/>
    </location>
</feature>
<evidence type="ECO:0000313" key="3">
    <source>
        <dbReference type="Proteomes" id="UP000008148"/>
    </source>
</evidence>
<dbReference type="EMBL" id="CP000822">
    <property type="protein sequence ID" value="ABV13021.1"/>
    <property type="molecule type" value="Genomic_DNA"/>
</dbReference>
<dbReference type="AlphaFoldDB" id="A8AHQ8"/>
<accession>A8AHQ8</accession>
<keyword evidence="1" id="KW-0472">Membrane</keyword>
<keyword evidence="1" id="KW-0812">Transmembrane</keyword>
<proteinExistence type="predicted"/>
<keyword evidence="3" id="KW-1185">Reference proteome</keyword>
<dbReference type="HOGENOM" id="CLU_121332_0_0_6"/>
<evidence type="ECO:0000313" key="2">
    <source>
        <dbReference type="EMBL" id="ABV13021.1"/>
    </source>
</evidence>
<sequence length="193" mass="21725">MNANSQPTPDQEIKIEVIRWHQKLQEITYIEAGQHMRALNQLMWQIPSLVIAINGGLWYAATLVNEASLWMIFAFLTVFDLLTICTLFRLRVLIGKKITKQNDIEELSKNSILQDLSNKSGIIISPTPAPKKESKFIVVGCWTICLLLCAIINFHGSFNPSIFSKPSENNKSEQNTTHLICVSKTAPTNGEIK</sequence>
<reference evidence="2 3" key="1">
    <citation type="submission" date="2007-08" db="EMBL/GenBank/DDBJ databases">
        <authorList>
            <consortium name="The Citrobacter koseri Genome Sequencing Project"/>
            <person name="McClelland M."/>
            <person name="Sanderson E.K."/>
            <person name="Porwollik S."/>
            <person name="Spieth J."/>
            <person name="Clifton W.S."/>
            <person name="Latreille P."/>
            <person name="Courtney L."/>
            <person name="Wang C."/>
            <person name="Pepin K."/>
            <person name="Bhonagiri V."/>
            <person name="Nash W."/>
            <person name="Johnson M."/>
            <person name="Thiruvilangam P."/>
            <person name="Wilson R."/>
        </authorList>
    </citation>
    <scope>NUCLEOTIDE SEQUENCE [LARGE SCALE GENOMIC DNA]</scope>
    <source>
        <strain evidence="3">ATCC BAA-895 / CDC 4225-83 / SGSC4696</strain>
    </source>
</reference>
<gene>
    <name evidence="2" type="ordered locus">CKO_01894</name>
</gene>
<name>A8AHQ8_CITK8</name>
<dbReference type="STRING" id="290338.CKO_01894"/>
<organism evidence="2 3">
    <name type="scientific">Citrobacter koseri (strain ATCC BAA-895 / CDC 4225-83 / SGSC4696)</name>
    <dbReference type="NCBI Taxonomy" id="290338"/>
    <lineage>
        <taxon>Bacteria</taxon>
        <taxon>Pseudomonadati</taxon>
        <taxon>Pseudomonadota</taxon>
        <taxon>Gammaproteobacteria</taxon>
        <taxon>Enterobacterales</taxon>
        <taxon>Enterobacteriaceae</taxon>
        <taxon>Citrobacter</taxon>
    </lineage>
</organism>
<evidence type="ECO:0000256" key="1">
    <source>
        <dbReference type="SAM" id="Phobius"/>
    </source>
</evidence>
<keyword evidence="1" id="KW-1133">Transmembrane helix</keyword>
<protein>
    <submittedName>
        <fullName evidence="2">Uncharacterized protein</fullName>
    </submittedName>
</protein>